<dbReference type="OrthoDB" id="435413at2759"/>
<keyword evidence="2" id="KW-1185">Reference proteome</keyword>
<dbReference type="InterPro" id="IPR011990">
    <property type="entry name" value="TPR-like_helical_dom_sf"/>
</dbReference>
<dbReference type="SUPFAM" id="SSF48452">
    <property type="entry name" value="TPR-like"/>
    <property type="match status" value="2"/>
</dbReference>
<reference evidence="2" key="1">
    <citation type="submission" date="2014-09" db="EMBL/GenBank/DDBJ databases">
        <authorList>
            <person name="Sharma Rahul"/>
            <person name="Thines Marco"/>
        </authorList>
    </citation>
    <scope>NUCLEOTIDE SEQUENCE [LARGE SCALE GENOMIC DNA]</scope>
</reference>
<accession>A0A0P1AEN1</accession>
<dbReference type="GeneID" id="36404406"/>
<dbReference type="Proteomes" id="UP000054928">
    <property type="component" value="Unassembled WGS sequence"/>
</dbReference>
<dbReference type="Pfam" id="PF14559">
    <property type="entry name" value="TPR_19"/>
    <property type="match status" value="1"/>
</dbReference>
<evidence type="ECO:0000313" key="2">
    <source>
        <dbReference type="Proteomes" id="UP000054928"/>
    </source>
</evidence>
<name>A0A0P1AEN1_PLAHL</name>
<dbReference type="Gene3D" id="1.25.40.10">
    <property type="entry name" value="Tetratricopeptide repeat domain"/>
    <property type="match status" value="2"/>
</dbReference>
<dbReference type="AlphaFoldDB" id="A0A0P1AEN1"/>
<proteinExistence type="predicted"/>
<dbReference type="RefSeq" id="XP_024575670.1">
    <property type="nucleotide sequence ID" value="XM_024724833.1"/>
</dbReference>
<dbReference type="EMBL" id="CCYD01000409">
    <property type="protein sequence ID" value="CEG39301.1"/>
    <property type="molecule type" value="Genomic_DNA"/>
</dbReference>
<organism evidence="1 2">
    <name type="scientific">Plasmopara halstedii</name>
    <name type="common">Downy mildew of sunflower</name>
    <dbReference type="NCBI Taxonomy" id="4781"/>
    <lineage>
        <taxon>Eukaryota</taxon>
        <taxon>Sar</taxon>
        <taxon>Stramenopiles</taxon>
        <taxon>Oomycota</taxon>
        <taxon>Peronosporomycetes</taxon>
        <taxon>Peronosporales</taxon>
        <taxon>Peronosporaceae</taxon>
        <taxon>Plasmopara</taxon>
    </lineage>
</organism>
<sequence>MRLYVHYESSDESQTWTKRLNVDKTKHYTVRSVLCSFVRAYNLKFCSKTPLELENVDVYVEFDHNATCRRRLDTFDILMNFIDDLETHQANRLLLPSDETWSFELVVVPKNYQKIVIDAESPVSLESQKTCSIQQSKSASSDLKLSDDLKRAARYMIQQKYRAAREIYTEVLMKEAQNPEALVALGEILMLNGRHEKAIRQYFIKCWKEHGLEYMDKGRARVVFTSALRLVECYIAMKKFDEAVMISNEMETFLRDNGLKKLEFGKQLKVLKAQALYHSKIFENQEQAIFLLEHLLPDLTASTLNLDALLVYAQIAHDRGKKSEALSMVLRVLVKKPNDRAVKMTLVSFLVQTDSIDCLKEAVPLGSPSAGAAYAFIATVLKDYSAVDQAITCFQLAQTNSPENASYALNHAHVLEISCRYAEAYDVLILFFRKNRTVSVGNGEIGVEELFAGSFVDILDRANAWDGTHNAVDTSNSLDRDKALHWSVDCVSEDAENAKVTTVSLDSKFKAENFKIAFSKKPSSMLLAADLDLLACFFTVVKILFLTGRLAILPSLVRVLEPMRLGFELHRTTIRNEQAYYACIAQLLTINKLLNISRPQLSLQTSLDSIYVCGDSHTLATAWRELCLRGESILLRPALVTGLKHWHLRNESTFYPKFNFWRVITNIPCKSRVIFLFGEIDCRDGILNAVNKCKYETIQEGMAHTIDIFMNVLSDVVKQYQFDAYIHPIVPVLDETRSLVLQYNKIFQKRVAQSSICKWLDFLDELITLDDPPKLRPEYELDGTHLHPLYLSKLETALSKASSR</sequence>
<evidence type="ECO:0000313" key="1">
    <source>
        <dbReference type="EMBL" id="CEG39301.1"/>
    </source>
</evidence>
<protein>
    <submittedName>
        <fullName evidence="1">Tetratricopeptide-like helical</fullName>
    </submittedName>
</protein>
<dbReference type="OMA" id="MRLYVHY"/>